<evidence type="ECO:0000313" key="1">
    <source>
        <dbReference type="EMBL" id="SDP10057.1"/>
    </source>
</evidence>
<gene>
    <name evidence="1" type="ORF">SAMN05216347_10558</name>
</gene>
<dbReference type="AlphaFoldDB" id="A0A1H0PY08"/>
<protein>
    <submittedName>
        <fullName evidence="1">Uncharacterized protein</fullName>
    </submittedName>
</protein>
<name>A0A1H0PY08_STREI</name>
<evidence type="ECO:0000313" key="2">
    <source>
        <dbReference type="Proteomes" id="UP000183816"/>
    </source>
</evidence>
<dbReference type="RefSeq" id="WP_234792814.1">
    <property type="nucleotide sequence ID" value="NZ_FNJK01000005.1"/>
</dbReference>
<sequence>MKIKMSEVIEQRDSLKSSISKTKSQLSSAKKKLKKASNSDALKGDVKDAIDNKINNYQVAFVDELCEQFGCYCTRL</sequence>
<reference evidence="1 2" key="1">
    <citation type="submission" date="2016-10" db="EMBL/GenBank/DDBJ databases">
        <authorList>
            <person name="de Groot N.N."/>
        </authorList>
    </citation>
    <scope>NUCLEOTIDE SEQUENCE [LARGE SCALE GENOMIC DNA]</scope>
    <source>
        <strain evidence="1 2">Sb04</strain>
    </source>
</reference>
<proteinExistence type="predicted"/>
<organism evidence="1 2">
    <name type="scientific">Streptococcus equinus</name>
    <name type="common">Streptococcus bovis</name>
    <dbReference type="NCBI Taxonomy" id="1335"/>
    <lineage>
        <taxon>Bacteria</taxon>
        <taxon>Bacillati</taxon>
        <taxon>Bacillota</taxon>
        <taxon>Bacilli</taxon>
        <taxon>Lactobacillales</taxon>
        <taxon>Streptococcaceae</taxon>
        <taxon>Streptococcus</taxon>
    </lineage>
</organism>
<accession>A0A1H0PY08</accession>
<dbReference type="EMBL" id="FNJK01000005">
    <property type="protein sequence ID" value="SDP10057.1"/>
    <property type="molecule type" value="Genomic_DNA"/>
</dbReference>
<dbReference type="Proteomes" id="UP000183816">
    <property type="component" value="Unassembled WGS sequence"/>
</dbReference>